<feature type="domain" description="G-protein coupled receptors family 1 profile" evidence="11">
    <location>
        <begin position="47"/>
        <end position="296"/>
    </location>
</feature>
<evidence type="ECO:0000259" key="11">
    <source>
        <dbReference type="PROSITE" id="PS50262"/>
    </source>
</evidence>
<dbReference type="GO" id="GO:0004930">
    <property type="term" value="F:G protein-coupled receptor activity"/>
    <property type="evidence" value="ECO:0007669"/>
    <property type="project" value="UniProtKB-KW"/>
</dbReference>
<keyword evidence="6 10" id="KW-1133">Transmembrane helix</keyword>
<dbReference type="PROSITE" id="PS50262">
    <property type="entry name" value="G_PROTEIN_RECEP_F1_2"/>
    <property type="match status" value="1"/>
</dbReference>
<name>A0AA97K6Q7_EUBMA</name>
<dbReference type="SUPFAM" id="SSF81321">
    <property type="entry name" value="Family A G protein-coupled receptor-like"/>
    <property type="match status" value="1"/>
</dbReference>
<dbReference type="InterPro" id="IPR017452">
    <property type="entry name" value="GPCR_Rhodpsn_7TM"/>
</dbReference>
<dbReference type="PANTHER" id="PTHR26453">
    <property type="entry name" value="OLFACTORY RECEPTOR"/>
    <property type="match status" value="1"/>
</dbReference>
<evidence type="ECO:0000256" key="2">
    <source>
        <dbReference type="ARBA" id="ARBA00022475"/>
    </source>
</evidence>
<keyword evidence="12" id="KW-1185">Reference proteome</keyword>
<gene>
    <name evidence="13" type="primary">LOC129340277</name>
</gene>
<feature type="transmembrane region" description="Helical" evidence="10">
    <location>
        <begin position="146"/>
        <end position="170"/>
    </location>
</feature>
<proteinExistence type="inferred from homology"/>
<evidence type="ECO:0000256" key="4">
    <source>
        <dbReference type="ARBA" id="ARBA00022692"/>
    </source>
</evidence>
<dbReference type="Pfam" id="PF13853">
    <property type="entry name" value="7tm_4"/>
    <property type="match status" value="1"/>
</dbReference>
<evidence type="ECO:0000256" key="5">
    <source>
        <dbReference type="ARBA" id="ARBA00022725"/>
    </source>
</evidence>
<feature type="transmembrane region" description="Helical" evidence="10">
    <location>
        <begin position="203"/>
        <end position="222"/>
    </location>
</feature>
<dbReference type="PRINTS" id="PR00237">
    <property type="entry name" value="GPCRRHODOPSN"/>
</dbReference>
<comment type="similarity">
    <text evidence="9">Belongs to the G-protein coupled receptor 1 family.</text>
</comment>
<keyword evidence="7 10" id="KW-0472">Membrane</keyword>
<dbReference type="RefSeq" id="XP_054850957.1">
    <property type="nucleotide sequence ID" value="XM_054994982.1"/>
</dbReference>
<comment type="subcellular location">
    <subcellularLocation>
        <location evidence="1 10">Cell membrane</location>
        <topology evidence="1 10">Multi-pass membrane protein</topology>
    </subcellularLocation>
</comment>
<evidence type="ECO:0000256" key="8">
    <source>
        <dbReference type="ARBA" id="ARBA00023224"/>
    </source>
</evidence>
<dbReference type="PROSITE" id="PS00237">
    <property type="entry name" value="G_PROTEIN_RECEP_F1_1"/>
    <property type="match status" value="1"/>
</dbReference>
<organism evidence="12 13">
    <name type="scientific">Eublepharis macularius</name>
    <name type="common">Leopard gecko</name>
    <name type="synonym">Cyrtodactylus macularius</name>
    <dbReference type="NCBI Taxonomy" id="481883"/>
    <lineage>
        <taxon>Eukaryota</taxon>
        <taxon>Metazoa</taxon>
        <taxon>Chordata</taxon>
        <taxon>Craniata</taxon>
        <taxon>Vertebrata</taxon>
        <taxon>Euteleostomi</taxon>
        <taxon>Lepidosauria</taxon>
        <taxon>Squamata</taxon>
        <taxon>Bifurcata</taxon>
        <taxon>Gekkota</taxon>
        <taxon>Eublepharidae</taxon>
        <taxon>Eublepharinae</taxon>
        <taxon>Eublepharis</taxon>
    </lineage>
</organism>
<dbReference type="PRINTS" id="PR00245">
    <property type="entry name" value="OLFACTORYR"/>
</dbReference>
<evidence type="ECO:0000256" key="3">
    <source>
        <dbReference type="ARBA" id="ARBA00022606"/>
    </source>
</evidence>
<evidence type="ECO:0000256" key="9">
    <source>
        <dbReference type="RuleBase" id="RU000688"/>
    </source>
</evidence>
<dbReference type="GO" id="GO:0004984">
    <property type="term" value="F:olfactory receptor activity"/>
    <property type="evidence" value="ECO:0007669"/>
    <property type="project" value="InterPro"/>
</dbReference>
<evidence type="ECO:0000256" key="10">
    <source>
        <dbReference type="RuleBase" id="RU363047"/>
    </source>
</evidence>
<dbReference type="FunFam" id="1.20.1070.10:FF:000001">
    <property type="entry name" value="Olfactory receptor"/>
    <property type="match status" value="1"/>
</dbReference>
<dbReference type="GO" id="GO:0005886">
    <property type="term" value="C:plasma membrane"/>
    <property type="evidence" value="ECO:0007669"/>
    <property type="project" value="UniProtKB-SubCell"/>
</dbReference>
<feature type="transmembrane region" description="Helical" evidence="10">
    <location>
        <begin position="279"/>
        <end position="298"/>
    </location>
</feature>
<keyword evidence="4 9" id="KW-0812">Transmembrane</keyword>
<feature type="transmembrane region" description="Helical" evidence="10">
    <location>
        <begin position="107"/>
        <end position="126"/>
    </location>
</feature>
<dbReference type="Gene3D" id="1.20.1070.10">
    <property type="entry name" value="Rhodopsin 7-helix transmembrane proteins"/>
    <property type="match status" value="1"/>
</dbReference>
<keyword evidence="8 9" id="KW-0807">Transducer</keyword>
<evidence type="ECO:0000256" key="7">
    <source>
        <dbReference type="ARBA" id="ARBA00023136"/>
    </source>
</evidence>
<dbReference type="InterPro" id="IPR000725">
    <property type="entry name" value="Olfact_rcpt"/>
</dbReference>
<protein>
    <recommendedName>
        <fullName evidence="10">Olfactory receptor</fullName>
    </recommendedName>
</protein>
<feature type="transmembrane region" description="Helical" evidence="10">
    <location>
        <begin position="243"/>
        <end position="267"/>
    </location>
</feature>
<keyword evidence="2 10" id="KW-1003">Cell membrane</keyword>
<dbReference type="AlphaFoldDB" id="A0AA97K6Q7"/>
<sequence length="315" mass="35671">MLSKAKMIKENHTALSDFIFIGYSEFKVLQVLLFVVFLLIYVSIVTGNGLIIYITVTDPTLDTPMYFFLKSLSFLEIFYTSVTLPKMLVNFLAQNKNISFVGCATQVYFILFLGGTECFLLAAMAYDRYVAICNPLHYKLIMRKELCLGLVTGSLTVNIPVHIGQIYLLFTLPYCDSHEINNFFCDIPPVLKLACADTFASEVYMVAASAVILILPFCLIFVSYVKIISAILKMSSIEGRKKVFATCSSHLIMVSLFYGSATIVYVSPRSRETLIVNKLLSLFYTILIPMLNPIIYSLRNREVKISLRKLFRRSI</sequence>
<reference evidence="13" key="1">
    <citation type="submission" date="2025-08" db="UniProtKB">
        <authorList>
            <consortium name="RefSeq"/>
        </authorList>
    </citation>
    <scope>IDENTIFICATION</scope>
    <source>
        <tissue evidence="13">Blood</tissue>
    </source>
</reference>
<evidence type="ECO:0000313" key="13">
    <source>
        <dbReference type="RefSeq" id="XP_054850957.1"/>
    </source>
</evidence>
<evidence type="ECO:0000256" key="1">
    <source>
        <dbReference type="ARBA" id="ARBA00004651"/>
    </source>
</evidence>
<dbReference type="CDD" id="cd15225">
    <property type="entry name" value="7tmA_OR10A-like"/>
    <property type="match status" value="1"/>
</dbReference>
<dbReference type="Proteomes" id="UP001190640">
    <property type="component" value="Chromosome 12"/>
</dbReference>
<feature type="transmembrane region" description="Helical" evidence="10">
    <location>
        <begin position="67"/>
        <end position="87"/>
    </location>
</feature>
<dbReference type="GeneID" id="129340277"/>
<dbReference type="InterPro" id="IPR000276">
    <property type="entry name" value="GPCR_Rhodpsn"/>
</dbReference>
<keyword evidence="3 10" id="KW-0716">Sensory transduction</keyword>
<keyword evidence="9" id="KW-0297">G-protein coupled receptor</keyword>
<dbReference type="KEGG" id="emc:129340277"/>
<evidence type="ECO:0000313" key="12">
    <source>
        <dbReference type="Proteomes" id="UP001190640"/>
    </source>
</evidence>
<feature type="transmembrane region" description="Helical" evidence="10">
    <location>
        <begin position="31"/>
        <end position="55"/>
    </location>
</feature>
<keyword evidence="5 10" id="KW-0552">Olfaction</keyword>
<accession>A0AA97K6Q7</accession>
<evidence type="ECO:0000256" key="6">
    <source>
        <dbReference type="ARBA" id="ARBA00022989"/>
    </source>
</evidence>
<keyword evidence="9" id="KW-0675">Receptor</keyword>